<dbReference type="RefSeq" id="WP_145806130.1">
    <property type="nucleotide sequence ID" value="NZ_VIVK01000001.1"/>
</dbReference>
<proteinExistence type="predicted"/>
<dbReference type="Proteomes" id="UP000318380">
    <property type="component" value="Unassembled WGS sequence"/>
</dbReference>
<dbReference type="InterPro" id="IPR016181">
    <property type="entry name" value="Acyl_CoA_acyltransferase"/>
</dbReference>
<dbReference type="AlphaFoldDB" id="A0A561BRG9"/>
<dbReference type="OrthoDB" id="4966223at2"/>
<feature type="domain" description="N-acetyltransferase" evidence="1">
    <location>
        <begin position="94"/>
        <end position="227"/>
    </location>
</feature>
<gene>
    <name evidence="2" type="ORF">FB561_2465</name>
</gene>
<reference evidence="2 3" key="1">
    <citation type="submission" date="2019-06" db="EMBL/GenBank/DDBJ databases">
        <title>Sequencing the genomes of 1000 actinobacteria strains.</title>
        <authorList>
            <person name="Klenk H.-P."/>
        </authorList>
    </citation>
    <scope>NUCLEOTIDE SEQUENCE [LARGE SCALE GENOMIC DNA]</scope>
    <source>
        <strain evidence="2 3">DSM 24683</strain>
    </source>
</reference>
<organism evidence="2 3">
    <name type="scientific">Kribbella amoyensis</name>
    <dbReference type="NCBI Taxonomy" id="996641"/>
    <lineage>
        <taxon>Bacteria</taxon>
        <taxon>Bacillati</taxon>
        <taxon>Actinomycetota</taxon>
        <taxon>Actinomycetes</taxon>
        <taxon>Propionibacteriales</taxon>
        <taxon>Kribbellaceae</taxon>
        <taxon>Kribbella</taxon>
    </lineage>
</organism>
<sequence>MDSLLRRWQQGWGLCRGLASATDYASTTTVRASAAVALDVHLGLPERDRELFALADDRDLVAELVTEVVGSSAPTWLTVTTQEPDAVAGWLEEAGLRLFAERKLLMSRTLPDHPGQAPPPQYVLESSSDGPLERVRVLDRSGVEAARGMAAITGADTVMHDIHTDPDHRRRGLGSVVMSALAHRATERGATTGLLMATTEGAYLYANLGWLPEATMITATTPLPVPA</sequence>
<accession>A0A561BRG9</accession>
<evidence type="ECO:0000313" key="2">
    <source>
        <dbReference type="EMBL" id="TWD81353.1"/>
    </source>
</evidence>
<protein>
    <submittedName>
        <fullName evidence="2">FR47-like protein</fullName>
    </submittedName>
</protein>
<dbReference type="GO" id="GO:0016747">
    <property type="term" value="F:acyltransferase activity, transferring groups other than amino-acyl groups"/>
    <property type="evidence" value="ECO:0007669"/>
    <property type="project" value="InterPro"/>
</dbReference>
<evidence type="ECO:0000259" key="1">
    <source>
        <dbReference type="PROSITE" id="PS51186"/>
    </source>
</evidence>
<dbReference type="SUPFAM" id="SSF55729">
    <property type="entry name" value="Acyl-CoA N-acyltransferases (Nat)"/>
    <property type="match status" value="1"/>
</dbReference>
<comment type="caution">
    <text evidence="2">The sequence shown here is derived from an EMBL/GenBank/DDBJ whole genome shotgun (WGS) entry which is preliminary data.</text>
</comment>
<dbReference type="InterPro" id="IPR000182">
    <property type="entry name" value="GNAT_dom"/>
</dbReference>
<name>A0A561BRG9_9ACTN</name>
<dbReference type="Pfam" id="PF08445">
    <property type="entry name" value="FR47"/>
    <property type="match status" value="1"/>
</dbReference>
<evidence type="ECO:0000313" key="3">
    <source>
        <dbReference type="Proteomes" id="UP000318380"/>
    </source>
</evidence>
<keyword evidence="3" id="KW-1185">Reference proteome</keyword>
<dbReference type="CDD" id="cd04301">
    <property type="entry name" value="NAT_SF"/>
    <property type="match status" value="1"/>
</dbReference>
<dbReference type="PROSITE" id="PS51186">
    <property type="entry name" value="GNAT"/>
    <property type="match status" value="1"/>
</dbReference>
<dbReference type="EMBL" id="VIVK01000001">
    <property type="protein sequence ID" value="TWD81353.1"/>
    <property type="molecule type" value="Genomic_DNA"/>
</dbReference>
<dbReference type="Gene3D" id="3.40.630.30">
    <property type="match status" value="1"/>
</dbReference>
<dbReference type="InterPro" id="IPR013653">
    <property type="entry name" value="GCN5-like_dom"/>
</dbReference>